<dbReference type="Proteomes" id="UP000221024">
    <property type="component" value="Unassembled WGS sequence"/>
</dbReference>
<keyword evidence="3" id="KW-0238">DNA-binding</keyword>
<dbReference type="InterPro" id="IPR052021">
    <property type="entry name" value="Type-I_RS_S_subunit"/>
</dbReference>
<dbReference type="AlphaFoldDB" id="A0A2H3NR72"/>
<proteinExistence type="inferred from homology"/>
<gene>
    <name evidence="6" type="ORF">CRI93_02290</name>
</gene>
<dbReference type="PANTHER" id="PTHR30408:SF12">
    <property type="entry name" value="TYPE I RESTRICTION ENZYME MJAVIII SPECIFICITY SUBUNIT"/>
    <property type="match status" value="1"/>
</dbReference>
<evidence type="ECO:0000256" key="3">
    <source>
        <dbReference type="ARBA" id="ARBA00023125"/>
    </source>
</evidence>
<feature type="domain" description="Type I restriction modification DNA specificity" evidence="5">
    <location>
        <begin position="13"/>
        <end position="171"/>
    </location>
</feature>
<dbReference type="Gene3D" id="1.10.287.1120">
    <property type="entry name" value="Bipartite methylase S protein"/>
    <property type="match status" value="1"/>
</dbReference>
<keyword evidence="7" id="KW-1185">Reference proteome</keyword>
<dbReference type="Gene3D" id="3.90.220.20">
    <property type="entry name" value="DNA methylase specificity domains"/>
    <property type="match status" value="2"/>
</dbReference>
<dbReference type="PANTHER" id="PTHR30408">
    <property type="entry name" value="TYPE-1 RESTRICTION ENZYME ECOKI SPECIFICITY PROTEIN"/>
    <property type="match status" value="1"/>
</dbReference>
<evidence type="ECO:0000256" key="4">
    <source>
        <dbReference type="SAM" id="Coils"/>
    </source>
</evidence>
<accession>A0A2H3NR72</accession>
<evidence type="ECO:0000256" key="1">
    <source>
        <dbReference type="ARBA" id="ARBA00010923"/>
    </source>
</evidence>
<feature type="coiled-coil region" evidence="4">
    <location>
        <begin position="361"/>
        <end position="388"/>
    </location>
</feature>
<evidence type="ECO:0000256" key="2">
    <source>
        <dbReference type="ARBA" id="ARBA00022747"/>
    </source>
</evidence>
<evidence type="ECO:0000313" key="6">
    <source>
        <dbReference type="EMBL" id="PEN09582.1"/>
    </source>
</evidence>
<reference evidence="6 7" key="1">
    <citation type="submission" date="2017-10" db="EMBL/GenBank/DDBJ databases">
        <title>Draft genome of Longimonas halophila.</title>
        <authorList>
            <person name="Goh K.M."/>
            <person name="Shamsir M.S."/>
            <person name="Lim S.W."/>
        </authorList>
    </citation>
    <scope>NUCLEOTIDE SEQUENCE [LARGE SCALE GENOMIC DNA]</scope>
    <source>
        <strain evidence="6 7">KCTC 42399</strain>
    </source>
</reference>
<organism evidence="6 7">
    <name type="scientific">Longimonas halophila</name>
    <dbReference type="NCBI Taxonomy" id="1469170"/>
    <lineage>
        <taxon>Bacteria</taxon>
        <taxon>Pseudomonadati</taxon>
        <taxon>Rhodothermota</taxon>
        <taxon>Rhodothermia</taxon>
        <taxon>Rhodothermales</taxon>
        <taxon>Salisaetaceae</taxon>
        <taxon>Longimonas</taxon>
    </lineage>
</organism>
<keyword evidence="4" id="KW-0175">Coiled coil</keyword>
<sequence length="397" mass="44295">MELKTKTESLDIPESWEQTPLANICTLYNGRAFHRSEWESQGTPVIRLQNLTGGDDYYYSTLKLPPSKYCSEGDLLYMWSATFGPTIWKGPKAIYHYHIWKVDVKNSIASKNFLYFKLSEITQRLKERETSGSTMLHLTKQKMEKTDVLLPPLPEQRAIADALSDVDALIERLDALIAKKRAIKTATMQRLLTGTQRLPGFDGDWTTKRLGEVTQIVNGGTPSSSVDAYWGGKIPWCTPTDITGTSGRFLSETERNITEKGLANSSATLLPKGSLLLCSRATVGEVKIATTPITTNQGFKSLICDSDTSNQYLYYLLLTMKSDLEEVSSGSTFLELSKRSAAALEITLPPLEEQKAIATILSDMDAEIEALQARRDKTQDIKQGMMQELLTGRTRLV</sequence>
<keyword evidence="6" id="KW-0378">Hydrolase</keyword>
<dbReference type="RefSeq" id="WP_098060980.1">
    <property type="nucleotide sequence ID" value="NZ_PDEP01000001.1"/>
</dbReference>
<evidence type="ECO:0000313" key="7">
    <source>
        <dbReference type="Proteomes" id="UP000221024"/>
    </source>
</evidence>
<dbReference type="GO" id="GO:0003677">
    <property type="term" value="F:DNA binding"/>
    <property type="evidence" value="ECO:0007669"/>
    <property type="project" value="UniProtKB-KW"/>
</dbReference>
<evidence type="ECO:0000259" key="5">
    <source>
        <dbReference type="Pfam" id="PF01420"/>
    </source>
</evidence>
<comment type="caution">
    <text evidence="6">The sequence shown here is derived from an EMBL/GenBank/DDBJ whole genome shotgun (WGS) entry which is preliminary data.</text>
</comment>
<keyword evidence="2" id="KW-0680">Restriction system</keyword>
<dbReference type="OrthoDB" id="667970at2"/>
<feature type="domain" description="Type I restriction modification DNA specificity" evidence="5">
    <location>
        <begin position="204"/>
        <end position="370"/>
    </location>
</feature>
<dbReference type="InterPro" id="IPR000055">
    <property type="entry name" value="Restrct_endonuc_typeI_TRD"/>
</dbReference>
<dbReference type="EMBL" id="PDEP01000001">
    <property type="protein sequence ID" value="PEN09582.1"/>
    <property type="molecule type" value="Genomic_DNA"/>
</dbReference>
<dbReference type="GO" id="GO:0009307">
    <property type="term" value="P:DNA restriction-modification system"/>
    <property type="evidence" value="ECO:0007669"/>
    <property type="project" value="UniProtKB-KW"/>
</dbReference>
<dbReference type="CDD" id="cd17273">
    <property type="entry name" value="RMtype1_S_EcoJA69PI-TRD1-CR1_like"/>
    <property type="match status" value="1"/>
</dbReference>
<protein>
    <submittedName>
        <fullName evidence="6">Restriction endonuclease subunit S</fullName>
    </submittedName>
</protein>
<comment type="similarity">
    <text evidence="1">Belongs to the type-I restriction system S methylase family.</text>
</comment>
<dbReference type="GO" id="GO:0004519">
    <property type="term" value="F:endonuclease activity"/>
    <property type="evidence" value="ECO:0007669"/>
    <property type="project" value="UniProtKB-KW"/>
</dbReference>
<dbReference type="SUPFAM" id="SSF116734">
    <property type="entry name" value="DNA methylase specificity domain"/>
    <property type="match status" value="2"/>
</dbReference>
<dbReference type="CDD" id="cd17254">
    <property type="entry name" value="RMtype1_S_FclI-TRD1-CR1_like"/>
    <property type="match status" value="1"/>
</dbReference>
<name>A0A2H3NR72_9BACT</name>
<dbReference type="Pfam" id="PF01420">
    <property type="entry name" value="Methylase_S"/>
    <property type="match status" value="2"/>
</dbReference>
<keyword evidence="6" id="KW-0540">Nuclease</keyword>
<keyword evidence="6" id="KW-0255">Endonuclease</keyword>
<dbReference type="InterPro" id="IPR044946">
    <property type="entry name" value="Restrct_endonuc_typeI_TRD_sf"/>
</dbReference>